<dbReference type="Pfam" id="PF25973">
    <property type="entry name" value="BSH_CzcB"/>
    <property type="match status" value="1"/>
</dbReference>
<protein>
    <submittedName>
        <fullName evidence="7">Putative efflux pump membrane fusion protein</fullName>
    </submittedName>
</protein>
<evidence type="ECO:0000259" key="5">
    <source>
        <dbReference type="Pfam" id="PF25944"/>
    </source>
</evidence>
<accession>A0A517QIW9</accession>
<dbReference type="InterPro" id="IPR058626">
    <property type="entry name" value="MdtA-like_b-barrel"/>
</dbReference>
<evidence type="ECO:0000313" key="7">
    <source>
        <dbReference type="EMBL" id="QDT31525.1"/>
    </source>
</evidence>
<comment type="similarity">
    <text evidence="2">Belongs to the membrane fusion protein (MFP) (TC 8.A.1) family.</text>
</comment>
<dbReference type="AlphaFoldDB" id="A0A517QIW9"/>
<dbReference type="Gene3D" id="2.40.30.170">
    <property type="match status" value="1"/>
</dbReference>
<evidence type="ECO:0000256" key="4">
    <source>
        <dbReference type="SAM" id="Coils"/>
    </source>
</evidence>
<evidence type="ECO:0000256" key="3">
    <source>
        <dbReference type="ARBA" id="ARBA00023054"/>
    </source>
</evidence>
<dbReference type="GO" id="GO:0016020">
    <property type="term" value="C:membrane"/>
    <property type="evidence" value="ECO:0007669"/>
    <property type="project" value="InterPro"/>
</dbReference>
<dbReference type="InterPro" id="IPR006143">
    <property type="entry name" value="RND_pump_MFP"/>
</dbReference>
<proteinExistence type="inferred from homology"/>
<dbReference type="EMBL" id="CP036267">
    <property type="protein sequence ID" value="QDT31525.1"/>
    <property type="molecule type" value="Genomic_DNA"/>
</dbReference>
<feature type="coiled-coil region" evidence="4">
    <location>
        <begin position="127"/>
        <end position="154"/>
    </location>
</feature>
<dbReference type="GO" id="GO:0022857">
    <property type="term" value="F:transmembrane transporter activity"/>
    <property type="evidence" value="ECO:0007669"/>
    <property type="project" value="InterPro"/>
</dbReference>
<keyword evidence="3 4" id="KW-0175">Coiled coil</keyword>
<dbReference type="Gene3D" id="2.40.50.100">
    <property type="match status" value="1"/>
</dbReference>
<dbReference type="InterPro" id="IPR050465">
    <property type="entry name" value="UPF0194_transport"/>
</dbReference>
<comment type="subcellular location">
    <subcellularLocation>
        <location evidence="1">Cell envelope</location>
    </subcellularLocation>
</comment>
<feature type="domain" description="CzcB-like barrel-sandwich hybrid" evidence="6">
    <location>
        <begin position="42"/>
        <end position="202"/>
    </location>
</feature>
<evidence type="ECO:0000259" key="6">
    <source>
        <dbReference type="Pfam" id="PF25973"/>
    </source>
</evidence>
<organism evidence="7 8">
    <name type="scientific">Thalassoglobus polymorphus</name>
    <dbReference type="NCBI Taxonomy" id="2527994"/>
    <lineage>
        <taxon>Bacteria</taxon>
        <taxon>Pseudomonadati</taxon>
        <taxon>Planctomycetota</taxon>
        <taxon>Planctomycetia</taxon>
        <taxon>Planctomycetales</taxon>
        <taxon>Planctomycetaceae</taxon>
        <taxon>Thalassoglobus</taxon>
    </lineage>
</organism>
<dbReference type="PANTHER" id="PTHR32347:SF23">
    <property type="entry name" value="BLL5650 PROTEIN"/>
    <property type="match status" value="1"/>
</dbReference>
<dbReference type="InterPro" id="IPR058647">
    <property type="entry name" value="BSH_CzcB-like"/>
</dbReference>
<dbReference type="Pfam" id="PF25944">
    <property type="entry name" value="Beta-barrel_RND"/>
    <property type="match status" value="1"/>
</dbReference>
<dbReference type="KEGG" id="tpol:Mal48_07590"/>
<dbReference type="Proteomes" id="UP000315724">
    <property type="component" value="Chromosome"/>
</dbReference>
<keyword evidence="8" id="KW-1185">Reference proteome</keyword>
<dbReference type="PANTHER" id="PTHR32347">
    <property type="entry name" value="EFFLUX SYSTEM COMPONENT YKNX-RELATED"/>
    <property type="match status" value="1"/>
</dbReference>
<evidence type="ECO:0000313" key="8">
    <source>
        <dbReference type="Proteomes" id="UP000315724"/>
    </source>
</evidence>
<dbReference type="GO" id="GO:0030313">
    <property type="term" value="C:cell envelope"/>
    <property type="evidence" value="ECO:0007669"/>
    <property type="project" value="UniProtKB-SubCell"/>
</dbReference>
<feature type="domain" description="Multidrug resistance protein MdtA-like beta-barrel" evidence="5">
    <location>
        <begin position="224"/>
        <end position="277"/>
    </location>
</feature>
<dbReference type="SUPFAM" id="SSF111369">
    <property type="entry name" value="HlyD-like secretion proteins"/>
    <property type="match status" value="1"/>
</dbReference>
<evidence type="ECO:0000256" key="1">
    <source>
        <dbReference type="ARBA" id="ARBA00004196"/>
    </source>
</evidence>
<gene>
    <name evidence="7" type="ORF">Mal48_07590</name>
</gene>
<dbReference type="RefSeq" id="WP_145196178.1">
    <property type="nucleotide sequence ID" value="NZ_CP036267.1"/>
</dbReference>
<reference evidence="7 8" key="1">
    <citation type="submission" date="2019-02" db="EMBL/GenBank/DDBJ databases">
        <title>Deep-cultivation of Planctomycetes and their phenomic and genomic characterization uncovers novel biology.</title>
        <authorList>
            <person name="Wiegand S."/>
            <person name="Jogler M."/>
            <person name="Boedeker C."/>
            <person name="Pinto D."/>
            <person name="Vollmers J."/>
            <person name="Rivas-Marin E."/>
            <person name="Kohn T."/>
            <person name="Peeters S.H."/>
            <person name="Heuer A."/>
            <person name="Rast P."/>
            <person name="Oberbeckmann S."/>
            <person name="Bunk B."/>
            <person name="Jeske O."/>
            <person name="Meyerdierks A."/>
            <person name="Storesund J.E."/>
            <person name="Kallscheuer N."/>
            <person name="Luecker S."/>
            <person name="Lage O.M."/>
            <person name="Pohl T."/>
            <person name="Merkel B.J."/>
            <person name="Hornburger P."/>
            <person name="Mueller R.-W."/>
            <person name="Bruemmer F."/>
            <person name="Labrenz M."/>
            <person name="Spormann A.M."/>
            <person name="Op den Camp H."/>
            <person name="Overmann J."/>
            <person name="Amann R."/>
            <person name="Jetten M.S.M."/>
            <person name="Mascher T."/>
            <person name="Medema M.H."/>
            <person name="Devos D.P."/>
            <person name="Kaster A.-K."/>
            <person name="Ovreas L."/>
            <person name="Rohde M."/>
            <person name="Galperin M.Y."/>
            <person name="Jogler C."/>
        </authorList>
    </citation>
    <scope>NUCLEOTIDE SEQUENCE [LARGE SCALE GENOMIC DNA]</scope>
    <source>
        <strain evidence="7 8">Mal48</strain>
    </source>
</reference>
<dbReference type="NCBIfam" id="TIGR01730">
    <property type="entry name" value="RND_mfp"/>
    <property type="match status" value="1"/>
</dbReference>
<sequence length="285" mass="31789">MLESLLILLVSAPVENPPAKPIPVQSAVVSLIDDVSLAFGESGIVEKVYVSAGDQIRKGDQLAELNSTDAELEINRVHAELEMAKLKAHNDLNVQLSVKALGLANAELSRAVKANEEFENTVSASEIDRLTLSRDEAELRIEQAKHDLEYTRLQVRLKNVEFDIARRKRERRELKSPIDGVVVKVEHHRGEWAQPDQTFCRIIRTDRVRVEGFVNEADGDVEIGQRVMLSLLSSKTSEPQHFPGKVTFVDPEIDTVTGQYRISAEFENPGGILRAGQRPTLLIVE</sequence>
<evidence type="ECO:0000256" key="2">
    <source>
        <dbReference type="ARBA" id="ARBA00009477"/>
    </source>
</evidence>
<dbReference type="Gene3D" id="1.10.287.470">
    <property type="entry name" value="Helix hairpin bin"/>
    <property type="match status" value="1"/>
</dbReference>
<name>A0A517QIW9_9PLAN</name>
<dbReference type="OrthoDB" id="259511at2"/>